<gene>
    <name evidence="1" type="ORF">DA73_0224885</name>
</gene>
<evidence type="ECO:0000313" key="1">
    <source>
        <dbReference type="EMBL" id="KIE09948.1"/>
    </source>
</evidence>
<organism evidence="1">
    <name type="scientific">Tolypothrix bouteillei VB521301</name>
    <dbReference type="NCBI Taxonomy" id="1479485"/>
    <lineage>
        <taxon>Bacteria</taxon>
        <taxon>Bacillati</taxon>
        <taxon>Cyanobacteriota</taxon>
        <taxon>Cyanophyceae</taxon>
        <taxon>Nostocales</taxon>
        <taxon>Tolypothrichaceae</taxon>
        <taxon>Tolypothrix</taxon>
    </lineage>
</organism>
<proteinExistence type="predicted"/>
<sequence>MLTLAPERALRLLCDISLQSNAVLILRTGALAIGAMSGLRARAISALFCLRQGRSHQIVPQKESVRSRLGPNKAISLASAFYTRSNRATPNCTPCWYGRFSWSAFLLQQLTDKSLYELYCRSASDFSYLDGR</sequence>
<protein>
    <submittedName>
        <fullName evidence="1">Uncharacterized protein</fullName>
    </submittedName>
</protein>
<name>A0A0C1R277_9CYAN</name>
<dbReference type="AlphaFoldDB" id="A0A0C1R277"/>
<comment type="caution">
    <text evidence="1">The sequence shown here is derived from an EMBL/GenBank/DDBJ whole genome shotgun (WGS) entry which is preliminary data.</text>
</comment>
<accession>A0A0C1R277</accession>
<dbReference type="EMBL" id="JHEG02000053">
    <property type="protein sequence ID" value="KIE09948.1"/>
    <property type="molecule type" value="Genomic_DNA"/>
</dbReference>
<reference evidence="1" key="1">
    <citation type="journal article" date="2015" name="Genome Announc.">
        <title>Draft Genome Sequence of Tolypothrix boutellei Strain VB521301.</title>
        <authorList>
            <person name="Chandrababunaidu M.M."/>
            <person name="Singh D."/>
            <person name="Sen D."/>
            <person name="Bhan S."/>
            <person name="Das S."/>
            <person name="Gupta A."/>
            <person name="Adhikary S.P."/>
            <person name="Tripathy S."/>
        </authorList>
    </citation>
    <scope>NUCLEOTIDE SEQUENCE</scope>
    <source>
        <strain evidence="1">VB521301</strain>
    </source>
</reference>